<evidence type="ECO:0000313" key="6">
    <source>
        <dbReference type="Proteomes" id="UP000001338"/>
    </source>
</evidence>
<dbReference type="GeneID" id="61112971"/>
<feature type="compositionally biased region" description="Acidic residues" evidence="3">
    <location>
        <begin position="131"/>
        <end position="142"/>
    </location>
</feature>
<feature type="region of interest" description="Disordered" evidence="3">
    <location>
        <begin position="93"/>
        <end position="169"/>
    </location>
</feature>
<dbReference type="EMBL" id="AFLV02000053">
    <property type="protein sequence ID" value="EKR64027.1"/>
    <property type="molecule type" value="Genomic_DNA"/>
</dbReference>
<dbReference type="PANTHER" id="PTHR46203">
    <property type="entry name" value="PROBABLE PEPTIDE CHAIN RELEASE FACTOR C12ORF65"/>
    <property type="match status" value="1"/>
</dbReference>
<evidence type="ECO:0000313" key="5">
    <source>
        <dbReference type="EMBL" id="EKR64027.1"/>
    </source>
</evidence>
<gene>
    <name evidence="5" type="ORF">LEP1GSC036_1130</name>
</gene>
<dbReference type="AlphaFoldDB" id="A0A828YZI4"/>
<dbReference type="InterPro" id="IPR052405">
    <property type="entry name" value="Mito_Transl_Release_Factor"/>
</dbReference>
<comment type="caution">
    <text evidence="5">The sequence shown here is derived from an EMBL/GenBank/DDBJ whole genome shotgun (WGS) entry which is preliminary data.</text>
</comment>
<dbReference type="RefSeq" id="WP_004499979.1">
    <property type="nucleotide sequence ID" value="NZ_AFLV02000053.1"/>
</dbReference>
<dbReference type="Pfam" id="PF00472">
    <property type="entry name" value="RF-1"/>
    <property type="match status" value="1"/>
</dbReference>
<accession>A0A828YZI4</accession>
<organism evidence="5 6">
    <name type="scientific">Leptospira weilii str. 2006001853</name>
    <dbReference type="NCBI Taxonomy" id="1001589"/>
    <lineage>
        <taxon>Bacteria</taxon>
        <taxon>Pseudomonadati</taxon>
        <taxon>Spirochaetota</taxon>
        <taxon>Spirochaetia</taxon>
        <taxon>Leptospirales</taxon>
        <taxon>Leptospiraceae</taxon>
        <taxon>Leptospira</taxon>
    </lineage>
</organism>
<dbReference type="PANTHER" id="PTHR46203:SF1">
    <property type="entry name" value="MITOCHONDRIAL TRANSLATION RELEASE FACTOR IN RESCUE"/>
    <property type="match status" value="1"/>
</dbReference>
<dbReference type="InterPro" id="IPR000352">
    <property type="entry name" value="Pep_chain_release_fac_I"/>
</dbReference>
<keyword evidence="2" id="KW-0809">Transit peptide</keyword>
<evidence type="ECO:0000256" key="3">
    <source>
        <dbReference type="SAM" id="MobiDB-lite"/>
    </source>
</evidence>
<comment type="similarity">
    <text evidence="1">Belongs to the prokaryotic/mitochondrial release factor family.</text>
</comment>
<dbReference type="InterPro" id="IPR045853">
    <property type="entry name" value="Pep_chain_release_fac_I_sf"/>
</dbReference>
<feature type="domain" description="Prokaryotic-type class I peptide chain release factors" evidence="4">
    <location>
        <begin position="35"/>
        <end position="51"/>
    </location>
</feature>
<proteinExistence type="inferred from homology"/>
<dbReference type="GO" id="GO:0003747">
    <property type="term" value="F:translation release factor activity"/>
    <property type="evidence" value="ECO:0007669"/>
    <property type="project" value="InterPro"/>
</dbReference>
<evidence type="ECO:0000256" key="2">
    <source>
        <dbReference type="ARBA" id="ARBA00022946"/>
    </source>
</evidence>
<dbReference type="SUPFAM" id="SSF75620">
    <property type="entry name" value="Release factor"/>
    <property type="match status" value="1"/>
</dbReference>
<evidence type="ECO:0000259" key="4">
    <source>
        <dbReference type="PROSITE" id="PS00745"/>
    </source>
</evidence>
<dbReference type="PROSITE" id="PS00745">
    <property type="entry name" value="RF_PROK_I"/>
    <property type="match status" value="1"/>
</dbReference>
<reference evidence="5 6" key="1">
    <citation type="submission" date="2012-10" db="EMBL/GenBank/DDBJ databases">
        <authorList>
            <person name="Harkins D.M."/>
            <person name="Durkin A.S."/>
            <person name="Brinkac L.M."/>
            <person name="Haft D.H."/>
            <person name="Selengut J.D."/>
            <person name="Sanka R."/>
            <person name="DePew J."/>
            <person name="Purushe J."/>
            <person name="Whelen A.C."/>
            <person name="Vinetz J.M."/>
            <person name="Sutton G.G."/>
            <person name="Nierman W.C."/>
            <person name="Fouts D.E."/>
        </authorList>
    </citation>
    <scope>NUCLEOTIDE SEQUENCE [LARGE SCALE GENOMIC DNA]</scope>
    <source>
        <strain evidence="5 6">2006001853</strain>
    </source>
</reference>
<evidence type="ECO:0000256" key="1">
    <source>
        <dbReference type="ARBA" id="ARBA00010835"/>
    </source>
</evidence>
<dbReference type="Proteomes" id="UP000001338">
    <property type="component" value="Unassembled WGS sequence"/>
</dbReference>
<feature type="compositionally biased region" description="Basic residues" evidence="3">
    <location>
        <begin position="102"/>
        <end position="118"/>
    </location>
</feature>
<dbReference type="Gene3D" id="3.30.160.20">
    <property type="match status" value="1"/>
</dbReference>
<name>A0A828YZI4_9LEPT</name>
<protein>
    <submittedName>
        <fullName evidence="5">RF-1 domain protein</fullName>
    </submittedName>
</protein>
<sequence length="169" mass="19589">MAFRFPVSVEKESKLLELMEALKVKENELEESFTRSGGKGGQNVNKVSTAVHLKHKPTGIEVKCSLYRTQGLNRYKARMILCEKIRELKRKNQGILSDERKKSIRNKQKDKKRKKEKYSRKDQNFSSILLEPDESLEVESENPESLNEERMPLNQSRNSDKFISDSSAL</sequence>